<sequence length="71" mass="8319">MPSLFLLMLETFNWQISPVTSYTWLMTYLQIAAINYYTLSGDFQEVARHREHNMLIVMPLNVYKNSSSNPS</sequence>
<dbReference type="Proteomes" id="UP000276133">
    <property type="component" value="Unassembled WGS sequence"/>
</dbReference>
<comment type="caution">
    <text evidence="1">The sequence shown here is derived from an EMBL/GenBank/DDBJ whole genome shotgun (WGS) entry which is preliminary data.</text>
</comment>
<dbReference type="OrthoDB" id="5590282at2759"/>
<dbReference type="AlphaFoldDB" id="A0A3M7SVM6"/>
<name>A0A3M7SVM6_BRAPC</name>
<dbReference type="EMBL" id="REGN01000706">
    <property type="protein sequence ID" value="RNA39749.1"/>
    <property type="molecule type" value="Genomic_DNA"/>
</dbReference>
<protein>
    <submittedName>
        <fullName evidence="1">Cyclin</fullName>
    </submittedName>
</protein>
<gene>
    <name evidence="1" type="ORF">BpHYR1_018814</name>
</gene>
<proteinExistence type="predicted"/>
<accession>A0A3M7SVM6</accession>
<dbReference type="Gene3D" id="1.10.472.10">
    <property type="entry name" value="Cyclin-like"/>
    <property type="match status" value="1"/>
</dbReference>
<organism evidence="1 2">
    <name type="scientific">Brachionus plicatilis</name>
    <name type="common">Marine rotifer</name>
    <name type="synonym">Brachionus muelleri</name>
    <dbReference type="NCBI Taxonomy" id="10195"/>
    <lineage>
        <taxon>Eukaryota</taxon>
        <taxon>Metazoa</taxon>
        <taxon>Spiralia</taxon>
        <taxon>Gnathifera</taxon>
        <taxon>Rotifera</taxon>
        <taxon>Eurotatoria</taxon>
        <taxon>Monogononta</taxon>
        <taxon>Pseudotrocha</taxon>
        <taxon>Ploima</taxon>
        <taxon>Brachionidae</taxon>
        <taxon>Brachionus</taxon>
    </lineage>
</organism>
<keyword evidence="2" id="KW-1185">Reference proteome</keyword>
<evidence type="ECO:0000313" key="1">
    <source>
        <dbReference type="EMBL" id="RNA39749.1"/>
    </source>
</evidence>
<evidence type="ECO:0000313" key="2">
    <source>
        <dbReference type="Proteomes" id="UP000276133"/>
    </source>
</evidence>
<reference evidence="1 2" key="1">
    <citation type="journal article" date="2018" name="Sci. Rep.">
        <title>Genomic signatures of local adaptation to the degree of environmental predictability in rotifers.</title>
        <authorList>
            <person name="Franch-Gras L."/>
            <person name="Hahn C."/>
            <person name="Garcia-Roger E.M."/>
            <person name="Carmona M.J."/>
            <person name="Serra M."/>
            <person name="Gomez A."/>
        </authorList>
    </citation>
    <scope>NUCLEOTIDE SEQUENCE [LARGE SCALE GENOMIC DNA]</scope>
    <source>
        <strain evidence="1">HYR1</strain>
    </source>
</reference>